<reference evidence="8" key="1">
    <citation type="submission" date="2020-03" db="EMBL/GenBank/DDBJ databases">
        <title>Draft sequencing of Paenibacilllus sp. S3N08.</title>
        <authorList>
            <person name="Kim D.-U."/>
        </authorList>
    </citation>
    <scope>NUCLEOTIDE SEQUENCE</scope>
    <source>
        <strain evidence="8">S3N08</strain>
    </source>
</reference>
<evidence type="ECO:0000313" key="8">
    <source>
        <dbReference type="EMBL" id="NHN31881.1"/>
    </source>
</evidence>
<proteinExistence type="inferred from homology"/>
<feature type="domain" description="Fe/B12 periplasmic-binding" evidence="7">
    <location>
        <begin position="70"/>
        <end position="340"/>
    </location>
</feature>
<comment type="caution">
    <text evidence="8">The sequence shown here is derived from an EMBL/GenBank/DDBJ whole genome shotgun (WGS) entry which is preliminary data.</text>
</comment>
<keyword evidence="3" id="KW-0813">Transport</keyword>
<feature type="coiled-coil region" evidence="5">
    <location>
        <begin position="186"/>
        <end position="213"/>
    </location>
</feature>
<gene>
    <name evidence="8" type="ORF">G9U52_18760</name>
</gene>
<evidence type="ECO:0000256" key="1">
    <source>
        <dbReference type="ARBA" id="ARBA00004196"/>
    </source>
</evidence>
<dbReference type="Proteomes" id="UP001165962">
    <property type="component" value="Unassembled WGS sequence"/>
</dbReference>
<evidence type="ECO:0000259" key="7">
    <source>
        <dbReference type="PROSITE" id="PS50983"/>
    </source>
</evidence>
<dbReference type="CDD" id="cd01146">
    <property type="entry name" value="FhuD"/>
    <property type="match status" value="1"/>
</dbReference>
<dbReference type="PROSITE" id="PS50983">
    <property type="entry name" value="FE_B12_PBP"/>
    <property type="match status" value="1"/>
</dbReference>
<dbReference type="InterPro" id="IPR002491">
    <property type="entry name" value="ABC_transptr_periplasmic_BD"/>
</dbReference>
<keyword evidence="5" id="KW-0175">Coiled coil</keyword>
<dbReference type="SUPFAM" id="SSF53807">
    <property type="entry name" value="Helical backbone' metal receptor"/>
    <property type="match status" value="1"/>
</dbReference>
<comment type="similarity">
    <text evidence="2">Belongs to the bacterial solute-binding protein 8 family.</text>
</comment>
<comment type="subcellular location">
    <subcellularLocation>
        <location evidence="1">Cell envelope</location>
    </subcellularLocation>
</comment>
<feature type="signal peptide" evidence="6">
    <location>
        <begin position="1"/>
        <end position="24"/>
    </location>
</feature>
<evidence type="ECO:0000256" key="2">
    <source>
        <dbReference type="ARBA" id="ARBA00008814"/>
    </source>
</evidence>
<dbReference type="PRINTS" id="PR01715">
    <property type="entry name" value="FERRIBNDNGPP"/>
</dbReference>
<organism evidence="8 9">
    <name type="scientific">Paenibacillus agricola</name>
    <dbReference type="NCBI Taxonomy" id="2716264"/>
    <lineage>
        <taxon>Bacteria</taxon>
        <taxon>Bacillati</taxon>
        <taxon>Bacillota</taxon>
        <taxon>Bacilli</taxon>
        <taxon>Bacillales</taxon>
        <taxon>Paenibacillaceae</taxon>
        <taxon>Paenibacillus</taxon>
    </lineage>
</organism>
<name>A0ABX0J7V0_9BACL</name>
<dbReference type="PROSITE" id="PS51257">
    <property type="entry name" value="PROKAR_LIPOPROTEIN"/>
    <property type="match status" value="1"/>
</dbReference>
<evidence type="ECO:0000313" key="9">
    <source>
        <dbReference type="Proteomes" id="UP001165962"/>
    </source>
</evidence>
<keyword evidence="4 6" id="KW-0732">Signal</keyword>
<evidence type="ECO:0000256" key="4">
    <source>
        <dbReference type="ARBA" id="ARBA00022729"/>
    </source>
</evidence>
<evidence type="ECO:0000256" key="6">
    <source>
        <dbReference type="SAM" id="SignalP"/>
    </source>
</evidence>
<feature type="chain" id="PRO_5045106426" evidence="6">
    <location>
        <begin position="25"/>
        <end position="340"/>
    </location>
</feature>
<dbReference type="EMBL" id="JAAOIW010000006">
    <property type="protein sequence ID" value="NHN31881.1"/>
    <property type="molecule type" value="Genomic_DNA"/>
</dbReference>
<accession>A0ABX0J7V0</accession>
<protein>
    <submittedName>
        <fullName evidence="8">Iron-siderophore ABC transporter substrate-binding protein</fullName>
    </submittedName>
</protein>
<keyword evidence="9" id="KW-1185">Reference proteome</keyword>
<dbReference type="PANTHER" id="PTHR30532:SF29">
    <property type="entry name" value="FE(3+) DICITRATE-BINDING PERIPLASMIC PROTEIN"/>
    <property type="match status" value="1"/>
</dbReference>
<dbReference type="Pfam" id="PF01497">
    <property type="entry name" value="Peripla_BP_2"/>
    <property type="match status" value="1"/>
</dbReference>
<evidence type="ECO:0000256" key="3">
    <source>
        <dbReference type="ARBA" id="ARBA00022448"/>
    </source>
</evidence>
<dbReference type="Gene3D" id="3.40.50.1980">
    <property type="entry name" value="Nitrogenase molybdenum iron protein domain"/>
    <property type="match status" value="2"/>
</dbReference>
<evidence type="ECO:0000256" key="5">
    <source>
        <dbReference type="SAM" id="Coils"/>
    </source>
</evidence>
<dbReference type="InterPro" id="IPR051313">
    <property type="entry name" value="Bact_iron-sidero_bind"/>
</dbReference>
<dbReference type="PANTHER" id="PTHR30532">
    <property type="entry name" value="IRON III DICITRATE-BINDING PERIPLASMIC PROTEIN"/>
    <property type="match status" value="1"/>
</dbReference>
<sequence length="340" mass="36583">MRTLFKPVTTLLCSALLLFTAACGASPQTPAPAGGASAPTTVQPAATSASTTKTIKHAMGTAEIKGTPKQIVVLEWSFVEDLLALGIQPAGVADIKGYKRNVNIKPQLAENMVDVGTRQESNLEAIAGLKPDLIITAASRAKQNYEQLKQIAPTIVFDAYPLEGAGDQYSVMEATFKTIADLVGKNSEADKILNDLEKVYADSKEKLKAAKKDGAEFALTQASSNQNAASLRMFHDNSMIVQILQRAGLKNAFKSPKFESLGFTTGSVELLPSVQNANFIYIVQPEDNVFEKQLKDNAVWKGLSFVKENRIYALPGTTWTFGGPLSAQVIVELTTQALTK</sequence>